<dbReference type="Pfam" id="PF02120">
    <property type="entry name" value="Flg_hook"/>
    <property type="match status" value="1"/>
</dbReference>
<evidence type="ECO:0000313" key="3">
    <source>
        <dbReference type="EMBL" id="TFE02761.1"/>
    </source>
</evidence>
<dbReference type="Gene3D" id="3.30.750.140">
    <property type="match status" value="1"/>
</dbReference>
<protein>
    <recommendedName>
        <fullName evidence="2">Flagellar hook-length control protein-like C-terminal domain-containing protein</fullName>
    </recommendedName>
</protein>
<name>A0A4Y8LMU4_9BACL</name>
<feature type="domain" description="Flagellar hook-length control protein-like C-terminal" evidence="2">
    <location>
        <begin position="294"/>
        <end position="369"/>
    </location>
</feature>
<reference evidence="3 4" key="1">
    <citation type="submission" date="2019-03" db="EMBL/GenBank/DDBJ databases">
        <authorList>
            <person name="Yang Y."/>
        </authorList>
    </citation>
    <scope>NUCLEOTIDE SEQUENCE [LARGE SCALE GENOMIC DNA]</scope>
    <source>
        <strain evidence="3 4">ASL-1</strain>
    </source>
</reference>
<feature type="compositionally biased region" description="Basic and acidic residues" evidence="1">
    <location>
        <begin position="371"/>
        <end position="394"/>
    </location>
</feature>
<proteinExistence type="predicted"/>
<organism evidence="3 4">
    <name type="scientific">Jeotgalibacillus salarius</name>
    <dbReference type="NCBI Taxonomy" id="546023"/>
    <lineage>
        <taxon>Bacteria</taxon>
        <taxon>Bacillati</taxon>
        <taxon>Bacillota</taxon>
        <taxon>Bacilli</taxon>
        <taxon>Bacillales</taxon>
        <taxon>Caryophanaceae</taxon>
        <taxon>Jeotgalibacillus</taxon>
    </lineage>
</organism>
<dbReference type="Proteomes" id="UP000297776">
    <property type="component" value="Unassembled WGS sequence"/>
</dbReference>
<evidence type="ECO:0000259" key="2">
    <source>
        <dbReference type="Pfam" id="PF02120"/>
    </source>
</evidence>
<dbReference type="InterPro" id="IPR038610">
    <property type="entry name" value="FliK-like_C_sf"/>
</dbReference>
<gene>
    <name evidence="3" type="ORF">E2626_02865</name>
</gene>
<sequence length="413" mass="46235">MVGNVTLQPVQVTQQLGSVKESMENTQNSFSSLLLGMSGETVDIDVESLPELEELFGSLVKALNTEDLQAFLKEVNDLDPTLKQMFMMFDAEEMKDMTVNELLMSAGVSEETVGELENMIVELPAFNAEELVPGEQDENTEVLSTVIHALFQQLAVNEGTVKTDVSGDKSQLVHDDLAKLALLTKGLALIDPKKSAGTEKSQLQQNMSDVLETIEKLFKSAVRDLEAPLKQEVLKQTSVIPEPLKSETGMLNLQTLQLQSGPVKWSLNPPLRQSDSAQQLMQQFQNVMQKANFGKVNGTEKLMIRLQPEHLGTLKIELMQKDGMMTARIIASTVVAKEMIDSQLNQLRQSFSAQNLQVEKIEIMQAQTSENRLDKDGEKHQENNEKREKQHEQQDQPDDEQVSFHDIFLNIEV</sequence>
<dbReference type="AlphaFoldDB" id="A0A4Y8LMU4"/>
<dbReference type="RefSeq" id="WP_134379480.1">
    <property type="nucleotide sequence ID" value="NZ_SORX01000002.1"/>
</dbReference>
<comment type="caution">
    <text evidence="3">The sequence shown here is derived from an EMBL/GenBank/DDBJ whole genome shotgun (WGS) entry which is preliminary data.</text>
</comment>
<accession>A0A4Y8LMU4</accession>
<dbReference type="OrthoDB" id="2112988at2"/>
<dbReference type="EMBL" id="SORX01000002">
    <property type="protein sequence ID" value="TFE02761.1"/>
    <property type="molecule type" value="Genomic_DNA"/>
</dbReference>
<evidence type="ECO:0000313" key="4">
    <source>
        <dbReference type="Proteomes" id="UP000297776"/>
    </source>
</evidence>
<dbReference type="CDD" id="cd17470">
    <property type="entry name" value="T3SS_Flik_C"/>
    <property type="match status" value="1"/>
</dbReference>
<feature type="region of interest" description="Disordered" evidence="1">
    <location>
        <begin position="367"/>
        <end position="403"/>
    </location>
</feature>
<evidence type="ECO:0000256" key="1">
    <source>
        <dbReference type="SAM" id="MobiDB-lite"/>
    </source>
</evidence>
<keyword evidence="4" id="KW-1185">Reference proteome</keyword>
<dbReference type="InterPro" id="IPR021136">
    <property type="entry name" value="Flagellar_hook_control-like_C"/>
</dbReference>